<proteinExistence type="predicted"/>
<dbReference type="EMBL" id="BRZM01000015">
    <property type="protein sequence ID" value="GLD53002.1"/>
    <property type="molecule type" value="Genomic_DNA"/>
</dbReference>
<dbReference type="AlphaFoldDB" id="A0AAD3MFI0"/>
<keyword evidence="2" id="KW-1185">Reference proteome</keyword>
<name>A0AAD3MFI0_LATJO</name>
<protein>
    <submittedName>
        <fullName evidence="1">Uncharacterized protein</fullName>
    </submittedName>
</protein>
<evidence type="ECO:0000313" key="2">
    <source>
        <dbReference type="Proteomes" id="UP001279410"/>
    </source>
</evidence>
<sequence length="96" mass="10605">MLLLPYIRIATCRYSVWLSCHIQVSSHLLVLLIAMSLTNSNLESESHSSGEEVDFIPETQVQSAKMCYENEADTPDLLCSSNTIHNASPGNLCTAF</sequence>
<evidence type="ECO:0000313" key="1">
    <source>
        <dbReference type="EMBL" id="GLD53002.1"/>
    </source>
</evidence>
<gene>
    <name evidence="1" type="ORF">AKAME5_000581700</name>
</gene>
<comment type="caution">
    <text evidence="1">The sequence shown here is derived from an EMBL/GenBank/DDBJ whole genome shotgun (WGS) entry which is preliminary data.</text>
</comment>
<reference evidence="1" key="1">
    <citation type="submission" date="2022-08" db="EMBL/GenBank/DDBJ databases">
        <title>Genome sequencing of akame (Lates japonicus).</title>
        <authorList>
            <person name="Hashiguchi Y."/>
            <person name="Takahashi H."/>
        </authorList>
    </citation>
    <scope>NUCLEOTIDE SEQUENCE</scope>
    <source>
        <strain evidence="1">Kochi</strain>
    </source>
</reference>
<accession>A0AAD3MFI0</accession>
<organism evidence="1 2">
    <name type="scientific">Lates japonicus</name>
    <name type="common">Japanese lates</name>
    <dbReference type="NCBI Taxonomy" id="270547"/>
    <lineage>
        <taxon>Eukaryota</taxon>
        <taxon>Metazoa</taxon>
        <taxon>Chordata</taxon>
        <taxon>Craniata</taxon>
        <taxon>Vertebrata</taxon>
        <taxon>Euteleostomi</taxon>
        <taxon>Actinopterygii</taxon>
        <taxon>Neopterygii</taxon>
        <taxon>Teleostei</taxon>
        <taxon>Neoteleostei</taxon>
        <taxon>Acanthomorphata</taxon>
        <taxon>Carangaria</taxon>
        <taxon>Carangaria incertae sedis</taxon>
        <taxon>Centropomidae</taxon>
        <taxon>Lates</taxon>
    </lineage>
</organism>
<dbReference type="Proteomes" id="UP001279410">
    <property type="component" value="Unassembled WGS sequence"/>
</dbReference>